<feature type="compositionally biased region" description="Basic and acidic residues" evidence="1">
    <location>
        <begin position="84"/>
        <end position="96"/>
    </location>
</feature>
<evidence type="ECO:0000256" key="1">
    <source>
        <dbReference type="SAM" id="MobiDB-lite"/>
    </source>
</evidence>
<evidence type="ECO:0000313" key="3">
    <source>
        <dbReference type="EMBL" id="KAK4272894.1"/>
    </source>
</evidence>
<dbReference type="EMBL" id="JAWXYG010000005">
    <property type="protein sequence ID" value="KAK4272894.1"/>
    <property type="molecule type" value="Genomic_DNA"/>
</dbReference>
<dbReference type="Proteomes" id="UP001293593">
    <property type="component" value="Unassembled WGS sequence"/>
</dbReference>
<sequence length="96" mass="10773">MELTRSTFTTCFFLFLLLSPPYFSTGAKQGLESEIYEIDYRGPETHSSSPPPDHRHRHATPLSNNRKASLGSATVKKGSMISNDHAKQEKVERIHG</sequence>
<comment type="caution">
    <text evidence="3">The sequence shown here is derived from an EMBL/GenBank/DDBJ whole genome shotgun (WGS) entry which is preliminary data.</text>
</comment>
<organism evidence="3 4">
    <name type="scientific">Acacia crassicarpa</name>
    <name type="common">northern wattle</name>
    <dbReference type="NCBI Taxonomy" id="499986"/>
    <lineage>
        <taxon>Eukaryota</taxon>
        <taxon>Viridiplantae</taxon>
        <taxon>Streptophyta</taxon>
        <taxon>Embryophyta</taxon>
        <taxon>Tracheophyta</taxon>
        <taxon>Spermatophyta</taxon>
        <taxon>Magnoliopsida</taxon>
        <taxon>eudicotyledons</taxon>
        <taxon>Gunneridae</taxon>
        <taxon>Pentapetalae</taxon>
        <taxon>rosids</taxon>
        <taxon>fabids</taxon>
        <taxon>Fabales</taxon>
        <taxon>Fabaceae</taxon>
        <taxon>Caesalpinioideae</taxon>
        <taxon>mimosoid clade</taxon>
        <taxon>Acacieae</taxon>
        <taxon>Acacia</taxon>
    </lineage>
</organism>
<reference evidence="3" key="1">
    <citation type="submission" date="2023-10" db="EMBL/GenBank/DDBJ databases">
        <title>Chromosome-level genome of the transformable northern wattle, Acacia crassicarpa.</title>
        <authorList>
            <person name="Massaro I."/>
            <person name="Sinha N.R."/>
            <person name="Poethig S."/>
            <person name="Leichty A.R."/>
        </authorList>
    </citation>
    <scope>NUCLEOTIDE SEQUENCE</scope>
    <source>
        <strain evidence="3">Acra3RX</strain>
        <tissue evidence="3">Leaf</tissue>
    </source>
</reference>
<protein>
    <submittedName>
        <fullName evidence="3">Uncharacterized protein</fullName>
    </submittedName>
</protein>
<feature type="region of interest" description="Disordered" evidence="1">
    <location>
        <begin position="39"/>
        <end position="96"/>
    </location>
</feature>
<dbReference type="AlphaFoldDB" id="A0AAE1JRP6"/>
<evidence type="ECO:0000313" key="4">
    <source>
        <dbReference type="Proteomes" id="UP001293593"/>
    </source>
</evidence>
<feature type="chain" id="PRO_5042168838" evidence="2">
    <location>
        <begin position="27"/>
        <end position="96"/>
    </location>
</feature>
<feature type="signal peptide" evidence="2">
    <location>
        <begin position="1"/>
        <end position="26"/>
    </location>
</feature>
<keyword evidence="4" id="KW-1185">Reference proteome</keyword>
<keyword evidence="2" id="KW-0732">Signal</keyword>
<name>A0AAE1JRP6_9FABA</name>
<accession>A0AAE1JRP6</accession>
<proteinExistence type="predicted"/>
<evidence type="ECO:0000256" key="2">
    <source>
        <dbReference type="SAM" id="SignalP"/>
    </source>
</evidence>
<gene>
    <name evidence="3" type="ORF">QN277_021387</name>
</gene>